<keyword evidence="1" id="KW-0472">Membrane</keyword>
<reference evidence="2 3" key="1">
    <citation type="submission" date="2022-10" db="EMBL/GenBank/DDBJ databases">
        <title>Genomic of Burkholderia cepacia PN-1.</title>
        <authorList>
            <person name="Yang Y."/>
            <person name="Guan H."/>
            <person name="Huang J."/>
        </authorList>
    </citation>
    <scope>NUCLEOTIDE SEQUENCE [LARGE SCALE GENOMIC DNA]</scope>
    <source>
        <strain evidence="2 3">PN-1</strain>
    </source>
</reference>
<proteinExistence type="predicted"/>
<dbReference type="RefSeq" id="WP_342704977.1">
    <property type="nucleotide sequence ID" value="NZ_CP109822.1"/>
</dbReference>
<keyword evidence="1" id="KW-1133">Transmembrane helix</keyword>
<name>A0ABZ3DMD7_9BURK</name>
<accession>A0ABZ3DMD7</accession>
<organism evidence="2 3">
    <name type="scientific">Burkholderia arboris</name>
    <dbReference type="NCBI Taxonomy" id="488730"/>
    <lineage>
        <taxon>Bacteria</taxon>
        <taxon>Pseudomonadati</taxon>
        <taxon>Pseudomonadota</taxon>
        <taxon>Betaproteobacteria</taxon>
        <taxon>Burkholderiales</taxon>
        <taxon>Burkholderiaceae</taxon>
        <taxon>Burkholderia</taxon>
        <taxon>Burkholderia cepacia complex</taxon>
    </lineage>
</organism>
<feature type="transmembrane region" description="Helical" evidence="1">
    <location>
        <begin position="60"/>
        <end position="87"/>
    </location>
</feature>
<evidence type="ECO:0000313" key="2">
    <source>
        <dbReference type="EMBL" id="XAE50265.1"/>
    </source>
</evidence>
<dbReference type="Proteomes" id="UP001448498">
    <property type="component" value="Chromosome 3"/>
</dbReference>
<keyword evidence="3" id="KW-1185">Reference proteome</keyword>
<evidence type="ECO:0000313" key="3">
    <source>
        <dbReference type="Proteomes" id="UP001448498"/>
    </source>
</evidence>
<evidence type="ECO:0000256" key="1">
    <source>
        <dbReference type="SAM" id="Phobius"/>
    </source>
</evidence>
<sequence length="93" mass="9860">MIDGLWSGLLGGFLGPVVAKIIGKFSYWKVFVFMLVCIYIFIFSVAIFKSGVEKGFSTAVAISLGIPGALVPIGFAAVFAFCAFLQARSGKKG</sequence>
<feature type="transmembrane region" description="Helical" evidence="1">
    <location>
        <begin position="29"/>
        <end position="48"/>
    </location>
</feature>
<gene>
    <name evidence="2" type="ORF">OHZ10_27650</name>
</gene>
<keyword evidence="1" id="KW-0812">Transmembrane</keyword>
<dbReference type="EMBL" id="CP109822">
    <property type="protein sequence ID" value="XAE50265.1"/>
    <property type="molecule type" value="Genomic_DNA"/>
</dbReference>
<protein>
    <recommendedName>
        <fullName evidence="4">Permease</fullName>
    </recommendedName>
</protein>
<evidence type="ECO:0008006" key="4">
    <source>
        <dbReference type="Google" id="ProtNLM"/>
    </source>
</evidence>